<name>A0A3G6RH35_CHRLC</name>
<evidence type="ECO:0000313" key="2">
    <source>
        <dbReference type="EMBL" id="AZA83976.1"/>
    </source>
</evidence>
<keyword evidence="5" id="KW-1185">Reference proteome</keyword>
<dbReference type="SUPFAM" id="SSF49899">
    <property type="entry name" value="Concanavalin A-like lectins/glucanases"/>
    <property type="match status" value="1"/>
</dbReference>
<evidence type="ECO:0000256" key="1">
    <source>
        <dbReference type="SAM" id="SignalP"/>
    </source>
</evidence>
<dbReference type="EMBL" id="CP033924">
    <property type="protein sequence ID" value="AZA83976.1"/>
    <property type="molecule type" value="Genomic_DNA"/>
</dbReference>
<accession>A0A3G6RH35</accession>
<dbReference type="GO" id="GO:0005975">
    <property type="term" value="P:carbohydrate metabolic process"/>
    <property type="evidence" value="ECO:0007669"/>
    <property type="project" value="UniProtKB-ARBA"/>
</dbReference>
<dbReference type="InterPro" id="IPR013320">
    <property type="entry name" value="ConA-like_dom_sf"/>
</dbReference>
<evidence type="ECO:0000313" key="3">
    <source>
        <dbReference type="EMBL" id="PNW12533.1"/>
    </source>
</evidence>
<dbReference type="KEGG" id="clac:EG342_19740"/>
<proteinExistence type="predicted"/>
<organism evidence="3 4">
    <name type="scientific">Chryseobacterium lactis</name>
    <dbReference type="NCBI Taxonomy" id="1241981"/>
    <lineage>
        <taxon>Bacteria</taxon>
        <taxon>Pseudomonadati</taxon>
        <taxon>Bacteroidota</taxon>
        <taxon>Flavobacteriia</taxon>
        <taxon>Flavobacteriales</taxon>
        <taxon>Weeksellaceae</taxon>
        <taxon>Chryseobacterium group</taxon>
        <taxon>Chryseobacterium</taxon>
    </lineage>
</organism>
<dbReference type="GO" id="GO:0004553">
    <property type="term" value="F:hydrolase activity, hydrolyzing O-glycosyl compounds"/>
    <property type="evidence" value="ECO:0007669"/>
    <property type="project" value="UniProtKB-ARBA"/>
</dbReference>
<keyword evidence="1" id="KW-0732">Signal</keyword>
<dbReference type="Proteomes" id="UP000236262">
    <property type="component" value="Unassembled WGS sequence"/>
</dbReference>
<sequence>MIKNNLILYRKKFLFASLLFIFSQHLLAQNEQGTGYPYFVSFTEGLQPQEAYKVTTTGVQNDATFTTEGLRLTRNVNNTSGGVILADRIFKSDQGIKFEFEYVIYGGNSNGGDGISIFLVDGSIPKQQLNIGYFGGGLGYTFVLRNPRQGGNLEGLRGAYLGIGLDEFGNFKTRFRQGDRTRNGLTDVSIAGWRSNITLRGKRGNQYLSSSEPAGYNGYPLLYSTATNTAPSSNNRSVYLDVQTGKHVGIKSPNFSQFNMESGGNSIPQNETDARFRKAYVTLVPNPAGGYNITLEIQHGNVKEKIVDNYYYPTSLKYTENAVQNNQVRTLDTSPPATFRIGFAASTGDAKNIHLLKNLGVTRPYAAEVTDDLFAGCPNIKSTYSPLLNDAAYSSINGQNPPTASYDNIDFNSFRFLDINGNVIPNIVGGVYTNNEGTWTYSPSTGKLSFKPANGFIGTAQIMYDIKGGGRNGTEAPYNSESYRSLPALIQVNISSANNCSKACVISNKNVTQKLFPR</sequence>
<gene>
    <name evidence="3" type="ORF">C1637_15910</name>
    <name evidence="2" type="ORF">EG342_19740</name>
</gene>
<reference evidence="2 5" key="2">
    <citation type="submission" date="2018-11" db="EMBL/GenBank/DDBJ databases">
        <title>Proposal to divide the Flavobacteriaceae and reorganize its genera based on Amino Acid Identity values calculated from whole genome sequences.</title>
        <authorList>
            <person name="Nicholson A.C."/>
            <person name="Gulvik C.A."/>
            <person name="Whitney A.M."/>
            <person name="Humrighouse B.W."/>
            <person name="Bell M."/>
            <person name="Holmes B."/>
            <person name="Steigerwalt A.G."/>
            <person name="Villarma A."/>
            <person name="Sheth M."/>
            <person name="Batra D."/>
            <person name="Pryor J."/>
            <person name="Bernardet J.-F."/>
            <person name="Hugo C."/>
            <person name="Kampfer P."/>
            <person name="Newman J."/>
            <person name="McQuiston J.R."/>
        </authorList>
    </citation>
    <scope>NUCLEOTIDE SEQUENCE [LARGE SCALE GENOMIC DNA]</scope>
    <source>
        <strain evidence="2 5">KC_1864</strain>
    </source>
</reference>
<dbReference type="RefSeq" id="WP_103292720.1">
    <property type="nucleotide sequence ID" value="NZ_CP033924.1"/>
</dbReference>
<evidence type="ECO:0000313" key="5">
    <source>
        <dbReference type="Proteomes" id="UP000279972"/>
    </source>
</evidence>
<dbReference type="EMBL" id="PPEH01000006">
    <property type="protein sequence ID" value="PNW12533.1"/>
    <property type="molecule type" value="Genomic_DNA"/>
</dbReference>
<dbReference type="OrthoDB" id="5726170at2"/>
<feature type="signal peptide" evidence="1">
    <location>
        <begin position="1"/>
        <end position="28"/>
    </location>
</feature>
<dbReference type="Gene3D" id="2.60.120.200">
    <property type="match status" value="1"/>
</dbReference>
<dbReference type="AlphaFoldDB" id="A0A3G6RH35"/>
<evidence type="ECO:0000313" key="4">
    <source>
        <dbReference type="Proteomes" id="UP000236262"/>
    </source>
</evidence>
<reference evidence="3 4" key="1">
    <citation type="submission" date="2018-01" db="EMBL/GenBank/DDBJ databases">
        <title>Draft genome sequences of Chryseobacterium lactis NCTC11390, Chryseobacterium oncorhynchi 701B-08, and Chryseobacterium viscerum 687B-08.</title>
        <authorList>
            <person name="Jeong J.-J."/>
            <person name="Lee Y.J."/>
            <person name="Park B."/>
            <person name="Choi I.-G."/>
            <person name="Kim K.D."/>
        </authorList>
    </citation>
    <scope>NUCLEOTIDE SEQUENCE [LARGE SCALE GENOMIC DNA]</scope>
    <source>
        <strain evidence="3 4">NCTC11390</strain>
    </source>
</reference>
<feature type="chain" id="PRO_5044593699" evidence="1">
    <location>
        <begin position="29"/>
        <end position="518"/>
    </location>
</feature>
<dbReference type="Proteomes" id="UP000279972">
    <property type="component" value="Chromosome"/>
</dbReference>
<protein>
    <submittedName>
        <fullName evidence="3">Uncharacterized protein</fullName>
    </submittedName>
</protein>